<keyword evidence="3" id="KW-0934">Plastid</keyword>
<comment type="subcellular location">
    <subcellularLocation>
        <location evidence="1">Plastid</location>
        <location evidence="1">Chloroplast</location>
    </subcellularLocation>
</comment>
<keyword evidence="5" id="KW-0732">Signal</keyword>
<evidence type="ECO:0000256" key="4">
    <source>
        <dbReference type="SAM" id="MobiDB-lite"/>
    </source>
</evidence>
<name>A0ABD3MA94_9STRA</name>
<reference evidence="6 7" key="1">
    <citation type="submission" date="2024-10" db="EMBL/GenBank/DDBJ databases">
        <title>Updated reference genomes for cyclostephanoid diatoms.</title>
        <authorList>
            <person name="Roberts W.R."/>
            <person name="Alverson A.J."/>
        </authorList>
    </citation>
    <scope>NUCLEOTIDE SEQUENCE [LARGE SCALE GENOMIC DNA]</scope>
    <source>
        <strain evidence="6 7">AJA232-27</strain>
    </source>
</reference>
<evidence type="ECO:0000313" key="7">
    <source>
        <dbReference type="Proteomes" id="UP001530293"/>
    </source>
</evidence>
<dbReference type="EMBL" id="JALLBG020000182">
    <property type="protein sequence ID" value="KAL3760532.1"/>
    <property type="molecule type" value="Genomic_DNA"/>
</dbReference>
<dbReference type="AlphaFoldDB" id="A0ABD3MA94"/>
<evidence type="ECO:0000256" key="1">
    <source>
        <dbReference type="ARBA" id="ARBA00004229"/>
    </source>
</evidence>
<dbReference type="PANTHER" id="PTHR33926:SF4">
    <property type="entry name" value="PROTEIN TIC 22, CHLOROPLASTIC"/>
    <property type="match status" value="1"/>
</dbReference>
<feature type="chain" id="PRO_5044777093" evidence="5">
    <location>
        <begin position="32"/>
        <end position="450"/>
    </location>
</feature>
<proteinExistence type="predicted"/>
<dbReference type="InterPro" id="IPR007378">
    <property type="entry name" value="Tic22-like"/>
</dbReference>
<organism evidence="6 7">
    <name type="scientific">Discostella pseudostelligera</name>
    <dbReference type="NCBI Taxonomy" id="259834"/>
    <lineage>
        <taxon>Eukaryota</taxon>
        <taxon>Sar</taxon>
        <taxon>Stramenopiles</taxon>
        <taxon>Ochrophyta</taxon>
        <taxon>Bacillariophyta</taxon>
        <taxon>Coscinodiscophyceae</taxon>
        <taxon>Thalassiosirophycidae</taxon>
        <taxon>Stephanodiscales</taxon>
        <taxon>Stephanodiscaceae</taxon>
        <taxon>Discostella</taxon>
    </lineage>
</organism>
<keyword evidence="2" id="KW-0150">Chloroplast</keyword>
<feature type="region of interest" description="Disordered" evidence="4">
    <location>
        <begin position="86"/>
        <end position="117"/>
    </location>
</feature>
<keyword evidence="7" id="KW-1185">Reference proteome</keyword>
<protein>
    <submittedName>
        <fullName evidence="6">Uncharacterized protein</fullName>
    </submittedName>
</protein>
<dbReference type="PANTHER" id="PTHR33926">
    <property type="entry name" value="PROTEIN TIC 22, CHLOROPLASTIC"/>
    <property type="match status" value="1"/>
</dbReference>
<evidence type="ECO:0000256" key="3">
    <source>
        <dbReference type="ARBA" id="ARBA00022640"/>
    </source>
</evidence>
<sequence length="450" mass="50068">MRFTPLLSSPSSSSVLLLLLSIAASSSLVTAASSKQRLINLSNLLGTHTSIPAYERILSQPVFQVTTAWGSPYMLFEKYKDEEKAMELESAGGADEDGSTSGGGDAAKFSRVQQKDDMQDTRPISLYFIDEHDARCLADEMKQMKHMKESDLRITCTTLGKAVRMASNLGNGLPTGQPMEETTGKLLSMDAGGSLRHKIVPSKRELFYAARCAGRERIGCFGDSSKDDAELLLQPQDVIEANKMGLRRKATKSAAARMKKARQLQKEGLVESEVDKLRREYTHMEGQVGLPVFYANGLVKKPPRIRRLIQGSAKAWKSSSLTPLYFSYEDLMNDWSIMRSKSENKSSIPQTPPQVEVFNMMDIVTSIDKEQWKAQRRAELVRESKGIWGKIPVLHRMFQGKSSSVSTKNNGLDRVVFVPSSLGVVAKERIRAIGNRKARLRPMRAWGKNA</sequence>
<evidence type="ECO:0000256" key="5">
    <source>
        <dbReference type="SAM" id="SignalP"/>
    </source>
</evidence>
<dbReference type="Proteomes" id="UP001530293">
    <property type="component" value="Unassembled WGS sequence"/>
</dbReference>
<evidence type="ECO:0000313" key="6">
    <source>
        <dbReference type="EMBL" id="KAL3760532.1"/>
    </source>
</evidence>
<comment type="caution">
    <text evidence="6">The sequence shown here is derived from an EMBL/GenBank/DDBJ whole genome shotgun (WGS) entry which is preliminary data.</text>
</comment>
<feature type="signal peptide" evidence="5">
    <location>
        <begin position="1"/>
        <end position="31"/>
    </location>
</feature>
<accession>A0ABD3MA94</accession>
<dbReference type="GO" id="GO:0009507">
    <property type="term" value="C:chloroplast"/>
    <property type="evidence" value="ECO:0007669"/>
    <property type="project" value="UniProtKB-SubCell"/>
</dbReference>
<gene>
    <name evidence="6" type="ORF">ACHAWU_001867</name>
</gene>
<evidence type="ECO:0000256" key="2">
    <source>
        <dbReference type="ARBA" id="ARBA00022528"/>
    </source>
</evidence>